<evidence type="ECO:0000256" key="3">
    <source>
        <dbReference type="ARBA" id="ARBA00023242"/>
    </source>
</evidence>
<proteinExistence type="inferred from homology"/>
<comment type="similarity">
    <text evidence="2 4">Belongs to the Mediator complex subunit 20 family.</text>
</comment>
<evidence type="ECO:0000256" key="4">
    <source>
        <dbReference type="RuleBase" id="RU364152"/>
    </source>
</evidence>
<dbReference type="Pfam" id="PF08612">
    <property type="entry name" value="Med20"/>
    <property type="match status" value="1"/>
</dbReference>
<dbReference type="STRING" id="554055.A0A2P6VLK6"/>
<evidence type="ECO:0000256" key="2">
    <source>
        <dbReference type="ARBA" id="ARBA00010743"/>
    </source>
</evidence>
<organism evidence="5 6">
    <name type="scientific">Micractinium conductrix</name>
    <dbReference type="NCBI Taxonomy" id="554055"/>
    <lineage>
        <taxon>Eukaryota</taxon>
        <taxon>Viridiplantae</taxon>
        <taxon>Chlorophyta</taxon>
        <taxon>core chlorophytes</taxon>
        <taxon>Trebouxiophyceae</taxon>
        <taxon>Chlorellales</taxon>
        <taxon>Chlorellaceae</taxon>
        <taxon>Chlorella clade</taxon>
        <taxon>Micractinium</taxon>
    </lineage>
</organism>
<evidence type="ECO:0000313" key="6">
    <source>
        <dbReference type="Proteomes" id="UP000239649"/>
    </source>
</evidence>
<name>A0A2P6VLK6_9CHLO</name>
<sequence length="221" mass="22915">MGGHMLLYWTAAEGAGRREAHDALAAAILCLGGATAGRWATQVSLLRAAPPRSAMDDPPAARQGGASGLALHRVTLSDEPEQVFLLSRSAKQVLQAGAADMQALLDKAVQLKARGSVQLEGQAHAAGDFRICLARAVQAPQQNFLGLLVDVGYQPLDDAEQAAPLLQDLAGVLQEAAEAAGGQLRQVEPGGAGFQLPAAFGAQHRAVQYVQLMAALLEQAG</sequence>
<keyword evidence="4" id="KW-0804">Transcription</keyword>
<dbReference type="GO" id="GO:0003713">
    <property type="term" value="F:transcription coactivator activity"/>
    <property type="evidence" value="ECO:0007669"/>
    <property type="project" value="TreeGrafter"/>
</dbReference>
<keyword evidence="3 4" id="KW-0539">Nucleus</keyword>
<dbReference type="PANTHER" id="PTHR12465">
    <property type="entry name" value="UBIQUITIN SPECIFIC PROTEASE HOMOLOG 49"/>
    <property type="match status" value="1"/>
</dbReference>
<dbReference type="Proteomes" id="UP000239649">
    <property type="component" value="Unassembled WGS sequence"/>
</dbReference>
<keyword evidence="4" id="KW-0010">Activator</keyword>
<comment type="function">
    <text evidence="4">Component of the Mediator complex, a coactivator involved in the regulated transcription of nearly all RNA polymerase II-dependent genes. Mediator functions as a bridge to convey information from gene-specific regulatory proteins to the basal RNA polymerase II transcription machinery. Mediator is recruited to promoters by direct interactions with regulatory proteins and serves as a scaffold for the assembly of a functional preinitiation complex with RNA polymerase II and the general transcription factors.</text>
</comment>
<protein>
    <recommendedName>
        <fullName evidence="4">Mediator of RNA polymerase II transcription subunit 20</fullName>
    </recommendedName>
    <alternativeName>
        <fullName evidence="4">Mediator complex subunit 20</fullName>
    </alternativeName>
</protein>
<comment type="subunit">
    <text evidence="4">Component of the Mediator complex.</text>
</comment>
<dbReference type="OrthoDB" id="510894at2759"/>
<dbReference type="PANTHER" id="PTHR12465:SF0">
    <property type="entry name" value="MEDIATOR OF RNA POLYMERASE II TRANSCRIPTION SUBUNIT 20"/>
    <property type="match status" value="1"/>
</dbReference>
<dbReference type="EMBL" id="LHPF02000003">
    <property type="protein sequence ID" value="PSC74981.1"/>
    <property type="molecule type" value="Genomic_DNA"/>
</dbReference>
<keyword evidence="6" id="KW-1185">Reference proteome</keyword>
<dbReference type="GO" id="GO:0006357">
    <property type="term" value="P:regulation of transcription by RNA polymerase II"/>
    <property type="evidence" value="ECO:0007669"/>
    <property type="project" value="InterPro"/>
</dbReference>
<gene>
    <name evidence="4" type="primary">MED20</name>
    <name evidence="5" type="ORF">C2E20_1701</name>
</gene>
<keyword evidence="4" id="KW-0805">Transcription regulation</keyword>
<comment type="caution">
    <text evidence="5">The sequence shown here is derived from an EMBL/GenBank/DDBJ whole genome shotgun (WGS) entry which is preliminary data.</text>
</comment>
<dbReference type="AlphaFoldDB" id="A0A2P6VLK6"/>
<evidence type="ECO:0000313" key="5">
    <source>
        <dbReference type="EMBL" id="PSC74981.1"/>
    </source>
</evidence>
<accession>A0A2P6VLK6</accession>
<reference evidence="5 6" key="1">
    <citation type="journal article" date="2018" name="Plant J.">
        <title>Genome sequences of Chlorella sorokiniana UTEX 1602 and Micractinium conductrix SAG 241.80: implications to maltose excretion by a green alga.</title>
        <authorList>
            <person name="Arriola M.B."/>
            <person name="Velmurugan N."/>
            <person name="Zhang Y."/>
            <person name="Plunkett M.H."/>
            <person name="Hondzo H."/>
            <person name="Barney B.M."/>
        </authorList>
    </citation>
    <scope>NUCLEOTIDE SEQUENCE [LARGE SCALE GENOMIC DNA]</scope>
    <source>
        <strain evidence="5 6">SAG 241.80</strain>
    </source>
</reference>
<evidence type="ECO:0000256" key="1">
    <source>
        <dbReference type="ARBA" id="ARBA00004123"/>
    </source>
</evidence>
<dbReference type="GO" id="GO:0016592">
    <property type="term" value="C:mediator complex"/>
    <property type="evidence" value="ECO:0007669"/>
    <property type="project" value="InterPro"/>
</dbReference>
<dbReference type="InterPro" id="IPR013921">
    <property type="entry name" value="Mediator_Med20"/>
</dbReference>
<comment type="subcellular location">
    <subcellularLocation>
        <location evidence="1 4">Nucleus</location>
    </subcellularLocation>
</comment>